<sequence>LVKLSIFCWFFPRELYEYESKPEVPVQISQLAAENVRLASEVLKAHSQAEKTLQAEKELLTKQFNEKIKTLVSSLPSFLLICSKSILEKDQRSSLEQAEKINSTGWRILAIFSLRSNNNGHPVAPSRRTISNMSTYTYNTQTDFSEIEDVHKLRSEIDK</sequence>
<evidence type="ECO:0000313" key="2">
    <source>
        <dbReference type="WBParaSite" id="HPBE_0000024701-mRNA-1"/>
    </source>
</evidence>
<dbReference type="WBParaSite" id="HPBE_0000024701-mRNA-1">
    <property type="protein sequence ID" value="HPBE_0000024701-mRNA-1"/>
    <property type="gene ID" value="HPBE_0000024701"/>
</dbReference>
<proteinExistence type="predicted"/>
<reference evidence="2" key="1">
    <citation type="submission" date="2019-09" db="UniProtKB">
        <authorList>
            <consortium name="WormBaseParasite"/>
        </authorList>
    </citation>
    <scope>IDENTIFICATION</scope>
</reference>
<accession>A0A183F2A9</accession>
<dbReference type="Proteomes" id="UP000050761">
    <property type="component" value="Unassembled WGS sequence"/>
</dbReference>
<dbReference type="AlphaFoldDB" id="A0A183F2A9"/>
<organism evidence="1 2">
    <name type="scientific">Heligmosomoides polygyrus</name>
    <name type="common">Parasitic roundworm</name>
    <dbReference type="NCBI Taxonomy" id="6339"/>
    <lineage>
        <taxon>Eukaryota</taxon>
        <taxon>Metazoa</taxon>
        <taxon>Ecdysozoa</taxon>
        <taxon>Nematoda</taxon>
        <taxon>Chromadorea</taxon>
        <taxon>Rhabditida</taxon>
        <taxon>Rhabditina</taxon>
        <taxon>Rhabditomorpha</taxon>
        <taxon>Strongyloidea</taxon>
        <taxon>Heligmosomidae</taxon>
        <taxon>Heligmosomoides</taxon>
    </lineage>
</organism>
<evidence type="ECO:0000313" key="1">
    <source>
        <dbReference type="Proteomes" id="UP000050761"/>
    </source>
</evidence>
<name>A0A183F2A9_HELPZ</name>
<keyword evidence="1" id="KW-1185">Reference proteome</keyword>
<protein>
    <submittedName>
        <fullName evidence="2">MT domain-containing protein</fullName>
    </submittedName>
</protein>